<name>A0A2T0T080_9PSEU</name>
<comment type="caution">
    <text evidence="2">The sequence shown here is derived from an EMBL/GenBank/DDBJ whole genome shotgun (WGS) entry which is preliminary data.</text>
</comment>
<dbReference type="EMBL" id="PVTF01000008">
    <property type="protein sequence ID" value="PRY39066.1"/>
    <property type="molecule type" value="Genomic_DNA"/>
</dbReference>
<dbReference type="RefSeq" id="WP_106190491.1">
    <property type="nucleotide sequence ID" value="NZ_PVTF01000008.1"/>
</dbReference>
<dbReference type="AlphaFoldDB" id="A0A2T0T080"/>
<protein>
    <recommendedName>
        <fullName evidence="1">IraD/Gp25-like domain-containing protein</fullName>
    </recommendedName>
</protein>
<dbReference type="OrthoDB" id="9802846at2"/>
<dbReference type="Proteomes" id="UP000239494">
    <property type="component" value="Unassembled WGS sequence"/>
</dbReference>
<evidence type="ECO:0000313" key="2">
    <source>
        <dbReference type="EMBL" id="PRY39066.1"/>
    </source>
</evidence>
<organism evidence="2 3">
    <name type="scientific">Umezawaea tangerina</name>
    <dbReference type="NCBI Taxonomy" id="84725"/>
    <lineage>
        <taxon>Bacteria</taxon>
        <taxon>Bacillati</taxon>
        <taxon>Actinomycetota</taxon>
        <taxon>Actinomycetes</taxon>
        <taxon>Pseudonocardiales</taxon>
        <taxon>Pseudonocardiaceae</taxon>
        <taxon>Umezawaea</taxon>
    </lineage>
</organism>
<dbReference type="Pfam" id="PF04965">
    <property type="entry name" value="GPW_gp25"/>
    <property type="match status" value="1"/>
</dbReference>
<dbReference type="Gene3D" id="3.10.450.40">
    <property type="match status" value="1"/>
</dbReference>
<reference evidence="2 3" key="1">
    <citation type="submission" date="2018-03" db="EMBL/GenBank/DDBJ databases">
        <title>Genomic Encyclopedia of Archaeal and Bacterial Type Strains, Phase II (KMG-II): from individual species to whole genera.</title>
        <authorList>
            <person name="Goeker M."/>
        </authorList>
    </citation>
    <scope>NUCLEOTIDE SEQUENCE [LARGE SCALE GENOMIC DNA]</scope>
    <source>
        <strain evidence="2 3">DSM 44720</strain>
    </source>
</reference>
<dbReference type="InterPro" id="IPR007048">
    <property type="entry name" value="IraD/Gp25-like"/>
</dbReference>
<gene>
    <name evidence="2" type="ORF">CLV43_108466</name>
</gene>
<proteinExistence type="predicted"/>
<evidence type="ECO:0000259" key="1">
    <source>
        <dbReference type="Pfam" id="PF04965"/>
    </source>
</evidence>
<evidence type="ECO:0000313" key="3">
    <source>
        <dbReference type="Proteomes" id="UP000239494"/>
    </source>
</evidence>
<dbReference type="SUPFAM" id="SSF160719">
    <property type="entry name" value="gpW/gp25-like"/>
    <property type="match status" value="1"/>
</dbReference>
<sequence length="134" mass="15150">MRTDTIGTGWGFPVGLSATGGFGLASGTTKLEQSMRLILTTYPGERRMRPDFGSRLRDFVFQPPTTEVRAELAAEVERALTRWEPRARIERVRVEPAPERRSLLLIDIDYTVVDTDDRGNLVFPFHGLPDDEED</sequence>
<accession>A0A2T0T080</accession>
<keyword evidence="3" id="KW-1185">Reference proteome</keyword>
<feature type="domain" description="IraD/Gp25-like" evidence="1">
    <location>
        <begin position="27"/>
        <end position="116"/>
    </location>
</feature>